<dbReference type="InterPro" id="IPR011051">
    <property type="entry name" value="RmlC_Cupin_sf"/>
</dbReference>
<comment type="function">
    <text evidence="8">Catalyzes the circularization of gamma-N-acetyl-alpha,gamma-diaminobutyric acid (ADABA) to ectoine (1,4,5,6-tetrahydro-2-methyl-4-pyrimidine carboxylic acid), which is an excellent osmoprotectant.</text>
</comment>
<dbReference type="CDD" id="cd06978">
    <property type="entry name" value="cupin_EctC"/>
    <property type="match status" value="1"/>
</dbReference>
<evidence type="ECO:0000256" key="3">
    <source>
        <dbReference type="ARBA" id="ARBA00013192"/>
    </source>
</evidence>
<dbReference type="STRING" id="937218.SAMN06297251_102200"/>
<dbReference type="UniPathway" id="UPA00067">
    <property type="reaction ID" value="UER00123"/>
</dbReference>
<dbReference type="EMBL" id="FWXR01000002">
    <property type="protein sequence ID" value="SMC43678.1"/>
    <property type="molecule type" value="Genomic_DNA"/>
</dbReference>
<evidence type="ECO:0000313" key="10">
    <source>
        <dbReference type="Proteomes" id="UP000192656"/>
    </source>
</evidence>
<sequence length="130" mass="14911">MIIRDLAEARETRRFVKSEGWDSTRLLLKGDNCGFSFHITTLYAGGENHFHYKNHFESVYVISGEGTIEDKETGEIHELFPGKMYVLDKHDRHIVRPRTEMQVACVFNPPLNGREVHDETGAYSLEAEAV</sequence>
<evidence type="ECO:0000256" key="4">
    <source>
        <dbReference type="ARBA" id="ARBA00019707"/>
    </source>
</evidence>
<dbReference type="HAMAP" id="MF_01255">
    <property type="entry name" value="Ectoine_synth"/>
    <property type="match status" value="1"/>
</dbReference>
<dbReference type="NCBIfam" id="NF009806">
    <property type="entry name" value="PRK13290.1"/>
    <property type="match status" value="1"/>
</dbReference>
<proteinExistence type="inferred from homology"/>
<dbReference type="RefSeq" id="WP_084408654.1">
    <property type="nucleotide sequence ID" value="NZ_FWXR01000002.1"/>
</dbReference>
<evidence type="ECO:0000256" key="2">
    <source>
        <dbReference type="ARBA" id="ARBA00009637"/>
    </source>
</evidence>
<protein>
    <recommendedName>
        <fullName evidence="4 8">L-ectoine synthase</fullName>
        <ecNumber evidence="3 8">4.2.1.108</ecNumber>
    </recommendedName>
    <alternativeName>
        <fullName evidence="6 8">N-acetyldiaminobutyrate dehydratase</fullName>
    </alternativeName>
</protein>
<evidence type="ECO:0000313" key="9">
    <source>
        <dbReference type="EMBL" id="SMC43678.1"/>
    </source>
</evidence>
<dbReference type="PANTHER" id="PTHR39289">
    <property type="match status" value="1"/>
</dbReference>
<evidence type="ECO:0000256" key="7">
    <source>
        <dbReference type="ARBA" id="ARBA00048714"/>
    </source>
</evidence>
<name>A0A1W1Z6X0_9HYPH</name>
<comment type="similarity">
    <text evidence="2 8">Belongs to the ectoine synthase family.</text>
</comment>
<evidence type="ECO:0000256" key="8">
    <source>
        <dbReference type="HAMAP-Rule" id="MF_01255"/>
    </source>
</evidence>
<evidence type="ECO:0000256" key="5">
    <source>
        <dbReference type="ARBA" id="ARBA00023239"/>
    </source>
</evidence>
<dbReference type="EC" id="4.2.1.108" evidence="3 8"/>
<comment type="pathway">
    <text evidence="1 8">Amine and polyamine biosynthesis; ectoine biosynthesis; L-ectoine from L-aspartate 4-semialdehyde: step 3/3.</text>
</comment>
<dbReference type="InterPro" id="IPR010462">
    <property type="entry name" value="Ectoine_synth"/>
</dbReference>
<evidence type="ECO:0000256" key="6">
    <source>
        <dbReference type="ARBA" id="ARBA00033271"/>
    </source>
</evidence>
<reference evidence="9 10" key="1">
    <citation type="submission" date="2017-04" db="EMBL/GenBank/DDBJ databases">
        <authorList>
            <person name="Afonso C.L."/>
            <person name="Miller P.J."/>
            <person name="Scott M.A."/>
            <person name="Spackman E."/>
            <person name="Goraichik I."/>
            <person name="Dimitrov K.M."/>
            <person name="Suarez D.L."/>
            <person name="Swayne D.E."/>
        </authorList>
    </citation>
    <scope>NUCLEOTIDE SEQUENCE [LARGE SCALE GENOMIC DNA]</scope>
    <source>
        <strain evidence="9 10">CGMCC 1.10972</strain>
    </source>
</reference>
<dbReference type="AlphaFoldDB" id="A0A1W1Z6X0"/>
<dbReference type="Gene3D" id="2.60.120.10">
    <property type="entry name" value="Jelly Rolls"/>
    <property type="match status" value="1"/>
</dbReference>
<dbReference type="Proteomes" id="UP000192656">
    <property type="component" value="Unassembled WGS sequence"/>
</dbReference>
<keyword evidence="10" id="KW-1185">Reference proteome</keyword>
<dbReference type="GO" id="GO:0033990">
    <property type="term" value="F:ectoine synthase activity"/>
    <property type="evidence" value="ECO:0007669"/>
    <property type="project" value="UniProtKB-EC"/>
</dbReference>
<evidence type="ECO:0000256" key="1">
    <source>
        <dbReference type="ARBA" id="ARBA00005181"/>
    </source>
</evidence>
<dbReference type="GO" id="GO:0019491">
    <property type="term" value="P:ectoine biosynthetic process"/>
    <property type="evidence" value="ECO:0007669"/>
    <property type="project" value="UniProtKB-UniRule"/>
</dbReference>
<dbReference type="OrthoDB" id="9801830at2"/>
<keyword evidence="5 8" id="KW-0456">Lyase</keyword>
<comment type="catalytic activity">
    <reaction evidence="7 8">
        <text>(2S)-4-acetamido-2-aminobutanoate = L-ectoine + H2O</text>
        <dbReference type="Rhea" id="RHEA:17281"/>
        <dbReference type="ChEBI" id="CHEBI:15377"/>
        <dbReference type="ChEBI" id="CHEBI:58515"/>
        <dbReference type="ChEBI" id="CHEBI:58929"/>
        <dbReference type="EC" id="4.2.1.108"/>
    </reaction>
</comment>
<dbReference type="Pfam" id="PF06339">
    <property type="entry name" value="Ectoine_synth"/>
    <property type="match status" value="1"/>
</dbReference>
<organism evidence="9 10">
    <name type="scientific">Fulvimarina manganoxydans</name>
    <dbReference type="NCBI Taxonomy" id="937218"/>
    <lineage>
        <taxon>Bacteria</taxon>
        <taxon>Pseudomonadati</taxon>
        <taxon>Pseudomonadota</taxon>
        <taxon>Alphaproteobacteria</taxon>
        <taxon>Hyphomicrobiales</taxon>
        <taxon>Aurantimonadaceae</taxon>
        <taxon>Fulvimarina</taxon>
    </lineage>
</organism>
<gene>
    <name evidence="8" type="primary">ectC</name>
    <name evidence="9" type="ORF">SAMN06297251_102200</name>
</gene>
<dbReference type="InterPro" id="IPR014710">
    <property type="entry name" value="RmlC-like_jellyroll"/>
</dbReference>
<dbReference type="PANTHER" id="PTHR39289:SF1">
    <property type="entry name" value="L-ECTOINE SYNTHASE"/>
    <property type="match status" value="1"/>
</dbReference>
<accession>A0A1W1Z6X0</accession>
<dbReference type="SUPFAM" id="SSF51182">
    <property type="entry name" value="RmlC-like cupins"/>
    <property type="match status" value="1"/>
</dbReference>